<evidence type="ECO:0000256" key="1">
    <source>
        <dbReference type="ARBA" id="ARBA00023270"/>
    </source>
</evidence>
<dbReference type="AlphaFoldDB" id="A0A8J2Z639"/>
<reference evidence="2" key="1">
    <citation type="journal article" date="2014" name="Int. J. Syst. Evol. Microbiol.">
        <title>Complete genome sequence of Corynebacterium casei LMG S-19264T (=DSM 44701T), isolated from a smear-ripened cheese.</title>
        <authorList>
            <consortium name="US DOE Joint Genome Institute (JGI-PGF)"/>
            <person name="Walter F."/>
            <person name="Albersmeier A."/>
            <person name="Kalinowski J."/>
            <person name="Ruckert C."/>
        </authorList>
    </citation>
    <scope>NUCLEOTIDE SEQUENCE</scope>
    <source>
        <strain evidence="2">CGMCC 1.15758</strain>
    </source>
</reference>
<dbReference type="Pfam" id="PF00923">
    <property type="entry name" value="TAL_FSA"/>
    <property type="match status" value="1"/>
</dbReference>
<dbReference type="RefSeq" id="WP_117003482.1">
    <property type="nucleotide sequence ID" value="NZ_BMJS01000029.1"/>
</dbReference>
<evidence type="ECO:0000313" key="3">
    <source>
        <dbReference type="Proteomes" id="UP000636949"/>
    </source>
</evidence>
<keyword evidence="3" id="KW-1185">Reference proteome</keyword>
<comment type="caution">
    <text evidence="2">The sequence shown here is derived from an EMBL/GenBank/DDBJ whole genome shotgun (WGS) entry which is preliminary data.</text>
</comment>
<dbReference type="PANTHER" id="PTHR10683">
    <property type="entry name" value="TRANSALDOLASE"/>
    <property type="match status" value="1"/>
</dbReference>
<dbReference type="Gene3D" id="3.20.20.70">
    <property type="entry name" value="Aldolase class I"/>
    <property type="match status" value="1"/>
</dbReference>
<dbReference type="GO" id="GO:0005975">
    <property type="term" value="P:carbohydrate metabolic process"/>
    <property type="evidence" value="ECO:0007669"/>
    <property type="project" value="InterPro"/>
</dbReference>
<dbReference type="InterPro" id="IPR013785">
    <property type="entry name" value="Aldolase_TIM"/>
</dbReference>
<evidence type="ECO:0000313" key="2">
    <source>
        <dbReference type="EMBL" id="GGG04069.1"/>
    </source>
</evidence>
<accession>A0A8J2Z639</accession>
<keyword evidence="1" id="KW-0704">Schiff base</keyword>
<dbReference type="PANTHER" id="PTHR10683:SF28">
    <property type="entry name" value="TRANSALDOLASE C"/>
    <property type="match status" value="1"/>
</dbReference>
<sequence>MEIWLDSSDLNDATYFDAIGLINGITTNPKILANSQGSPLTTLQKLLAVNQQPICVQVTAIHTDAIIAQARHLRAISHRFIIKIQANECGFKAMKELVNENIPVLSTAVFTAGQVLTSCKLNVDYIAPYLNHIKQSNQDWQKETQRMADIVDSFNCKSKLMMASIKSIDDIYYSMDIGAQAVTAPSDVLRAFSEEPAQTSDALKIFSDNWATVEDDLFGHQFTTHASGC</sequence>
<dbReference type="Proteomes" id="UP000636949">
    <property type="component" value="Unassembled WGS sequence"/>
</dbReference>
<organism evidence="2 3">
    <name type="scientific">Cysteiniphilum litorale</name>
    <dbReference type="NCBI Taxonomy" id="2056700"/>
    <lineage>
        <taxon>Bacteria</taxon>
        <taxon>Pseudomonadati</taxon>
        <taxon>Pseudomonadota</taxon>
        <taxon>Gammaproteobacteria</taxon>
        <taxon>Thiotrichales</taxon>
        <taxon>Fastidiosibacteraceae</taxon>
        <taxon>Cysteiniphilum</taxon>
    </lineage>
</organism>
<name>A0A8J2Z639_9GAMM</name>
<dbReference type="SUPFAM" id="SSF51569">
    <property type="entry name" value="Aldolase"/>
    <property type="match status" value="1"/>
</dbReference>
<proteinExistence type="predicted"/>
<protein>
    <submittedName>
        <fullName evidence="2">Putative transaldolase</fullName>
    </submittedName>
</protein>
<reference evidence="2" key="2">
    <citation type="submission" date="2020-09" db="EMBL/GenBank/DDBJ databases">
        <authorList>
            <person name="Sun Q."/>
            <person name="Zhou Y."/>
        </authorList>
    </citation>
    <scope>NUCLEOTIDE SEQUENCE</scope>
    <source>
        <strain evidence="2">CGMCC 1.15758</strain>
    </source>
</reference>
<dbReference type="EMBL" id="BMJS01000029">
    <property type="protein sequence ID" value="GGG04069.1"/>
    <property type="molecule type" value="Genomic_DNA"/>
</dbReference>
<gene>
    <name evidence="2" type="primary">mipB</name>
    <name evidence="2" type="ORF">GCM10010995_21970</name>
</gene>
<dbReference type="OrthoDB" id="9807051at2"/>
<dbReference type="InterPro" id="IPR001585">
    <property type="entry name" value="TAL/FSA"/>
</dbReference>